<protein>
    <submittedName>
        <fullName evidence="1">WG containing repeat-containing protein</fullName>
    </submittedName>
</protein>
<dbReference type="EMBL" id="FOCL01000014">
    <property type="protein sequence ID" value="SEO84084.1"/>
    <property type="molecule type" value="Genomic_DNA"/>
</dbReference>
<dbReference type="STRING" id="551995.SAMN05192574_11433"/>
<dbReference type="OrthoDB" id="5464673at2"/>
<gene>
    <name evidence="1" type="ORF">SAMN05192574_11433</name>
</gene>
<evidence type="ECO:0000313" key="2">
    <source>
        <dbReference type="Proteomes" id="UP000198942"/>
    </source>
</evidence>
<organism evidence="1 2">
    <name type="scientific">Mucilaginibacter gossypiicola</name>
    <dbReference type="NCBI Taxonomy" id="551995"/>
    <lineage>
        <taxon>Bacteria</taxon>
        <taxon>Pseudomonadati</taxon>
        <taxon>Bacteroidota</taxon>
        <taxon>Sphingobacteriia</taxon>
        <taxon>Sphingobacteriales</taxon>
        <taxon>Sphingobacteriaceae</taxon>
        <taxon>Mucilaginibacter</taxon>
    </lineage>
</organism>
<dbReference type="Pfam" id="PF14903">
    <property type="entry name" value="WG_beta_rep"/>
    <property type="match status" value="2"/>
</dbReference>
<dbReference type="AlphaFoldDB" id="A0A1H8T0I5"/>
<name>A0A1H8T0I5_9SPHI</name>
<accession>A0A1H8T0I5</accession>
<dbReference type="InterPro" id="IPR032774">
    <property type="entry name" value="WG_beta_rep"/>
</dbReference>
<dbReference type="PROSITE" id="PS51257">
    <property type="entry name" value="PROKAR_LIPOPROTEIN"/>
    <property type="match status" value="1"/>
</dbReference>
<dbReference type="PANTHER" id="PTHR37841">
    <property type="entry name" value="GLR2918 PROTEIN"/>
    <property type="match status" value="1"/>
</dbReference>
<keyword evidence="2" id="KW-1185">Reference proteome</keyword>
<dbReference type="RefSeq" id="WP_091219469.1">
    <property type="nucleotide sequence ID" value="NZ_FOCL01000014.1"/>
</dbReference>
<reference evidence="2" key="1">
    <citation type="submission" date="2016-10" db="EMBL/GenBank/DDBJ databases">
        <authorList>
            <person name="Varghese N."/>
            <person name="Submissions S."/>
        </authorList>
    </citation>
    <scope>NUCLEOTIDE SEQUENCE [LARGE SCALE GENOMIC DNA]</scope>
    <source>
        <strain evidence="2">Gh-48</strain>
    </source>
</reference>
<sequence>MKHILLLTSAILAFGCNTNGQQKKQITKPADTTKPTGLASEIIVNVPEKHYNGLKPGDIAPDAVKVKGDDIKDLTNGVAVIYRGTASALIDVTGKFLIDWGDGDNVISVAGNNFVLFRIYNTVINQSSLINVKDETVIPYWKNLAFSDRNTAVTGKNADNKPVSIKLQQRFPALPNGFDTTFYGNALYRSFEISRFIKSSKEIEVRRNAMRVDRIKKFGFVDASGKMLIPFEYDGVSDFHDGLAAVKKTDQFGKEQWGFINEQGKLVIPFQYSIEPGDFHEGLALVVPIEQADFNYAYIDKTGNLALKVGDGKPNGIRYYPCDGGGSLNTTGIRDAANRFTTVGYFMNGYACCKQVNGETMLLDHKGQIHTINEIVQDKSLGGDAKGVRMMSYDEQGFLIDRTHFPRPNQTGLINYKGQTLFPPAFNEVKPDSFSHYAIASVTDKSTMKITKGIINSQGVFVLILDNKTTF</sequence>
<proteinExistence type="predicted"/>
<dbReference type="Proteomes" id="UP000198942">
    <property type="component" value="Unassembled WGS sequence"/>
</dbReference>
<dbReference type="PANTHER" id="PTHR37841:SF1">
    <property type="entry name" value="DUF3298 DOMAIN-CONTAINING PROTEIN"/>
    <property type="match status" value="1"/>
</dbReference>
<evidence type="ECO:0000313" key="1">
    <source>
        <dbReference type="EMBL" id="SEO84084.1"/>
    </source>
</evidence>